<dbReference type="EMBL" id="GBXM01100658">
    <property type="protein sequence ID" value="JAH07919.1"/>
    <property type="molecule type" value="Transcribed_RNA"/>
</dbReference>
<proteinExistence type="predicted"/>
<reference evidence="1" key="2">
    <citation type="journal article" date="2015" name="Fish Shellfish Immunol.">
        <title>Early steps in the European eel (Anguilla anguilla)-Vibrio vulnificus interaction in the gills: Role of the RtxA13 toxin.</title>
        <authorList>
            <person name="Callol A."/>
            <person name="Pajuelo D."/>
            <person name="Ebbesson L."/>
            <person name="Teles M."/>
            <person name="MacKenzie S."/>
            <person name="Amaro C."/>
        </authorList>
    </citation>
    <scope>NUCLEOTIDE SEQUENCE</scope>
</reference>
<protein>
    <submittedName>
        <fullName evidence="1">Uncharacterized protein</fullName>
    </submittedName>
</protein>
<evidence type="ECO:0000313" key="1">
    <source>
        <dbReference type="EMBL" id="JAH08973.1"/>
    </source>
</evidence>
<name>A0A0E9PYM8_ANGAN</name>
<sequence length="48" mass="5445">MKVNCNPMYDMLLATATSVAGSFRGRSARSPLYSLLIWTLYCTIIRQM</sequence>
<reference evidence="1" key="1">
    <citation type="submission" date="2014-11" db="EMBL/GenBank/DDBJ databases">
        <authorList>
            <person name="Amaro Gonzalez C."/>
        </authorList>
    </citation>
    <scope>NUCLEOTIDE SEQUENCE</scope>
</reference>
<dbReference type="AlphaFoldDB" id="A0A0E9PYM8"/>
<accession>A0A0E9PYM8</accession>
<dbReference type="EMBL" id="GBXM01099604">
    <property type="protein sequence ID" value="JAH08973.1"/>
    <property type="molecule type" value="Transcribed_RNA"/>
</dbReference>
<organism evidence="1">
    <name type="scientific">Anguilla anguilla</name>
    <name type="common">European freshwater eel</name>
    <name type="synonym">Muraena anguilla</name>
    <dbReference type="NCBI Taxonomy" id="7936"/>
    <lineage>
        <taxon>Eukaryota</taxon>
        <taxon>Metazoa</taxon>
        <taxon>Chordata</taxon>
        <taxon>Craniata</taxon>
        <taxon>Vertebrata</taxon>
        <taxon>Euteleostomi</taxon>
        <taxon>Actinopterygii</taxon>
        <taxon>Neopterygii</taxon>
        <taxon>Teleostei</taxon>
        <taxon>Anguilliformes</taxon>
        <taxon>Anguillidae</taxon>
        <taxon>Anguilla</taxon>
    </lineage>
</organism>